<dbReference type="EMBL" id="CP004846">
    <property type="protein sequence ID" value="AGP78661.1"/>
    <property type="molecule type" value="Genomic_DNA"/>
</dbReference>
<protein>
    <submittedName>
        <fullName evidence="3">Cysteine desulfurase SufE subunit</fullName>
    </submittedName>
</protein>
<name>S5AIJ1_9ALTE</name>
<proteinExistence type="inferred from homology"/>
<evidence type="ECO:0000256" key="1">
    <source>
        <dbReference type="ARBA" id="ARBA00010282"/>
    </source>
</evidence>
<evidence type="ECO:0000313" key="3">
    <source>
        <dbReference type="EMBL" id="AGP78661.1"/>
    </source>
</evidence>
<sequence>MKRAFSSKHTSHRLSPCRLTLLQILKAEIEMQLPSSEEIIDDLAFFDDWEQRYQYIIDLGKSIPGLPEDAKTPERLVKGCQSSVWLVESYDGNKITFDVDSDAVIVQGLLALVLAAYNDKTPADILAFDIDGYFEALDLERHITPTRGNGLRAIVGKSKN</sequence>
<organism evidence="3 4">
    <name type="scientific">Alteromonas mediterranea 615</name>
    <dbReference type="NCBI Taxonomy" id="1300253"/>
    <lineage>
        <taxon>Bacteria</taxon>
        <taxon>Pseudomonadati</taxon>
        <taxon>Pseudomonadota</taxon>
        <taxon>Gammaproteobacteria</taxon>
        <taxon>Alteromonadales</taxon>
        <taxon>Alteromonadaceae</taxon>
        <taxon>Alteromonas/Salinimonas group</taxon>
        <taxon>Alteromonas</taxon>
    </lineage>
</organism>
<accession>S5AIJ1</accession>
<dbReference type="AlphaFoldDB" id="S5AIJ1"/>
<dbReference type="SUPFAM" id="SSF82649">
    <property type="entry name" value="SufE/NifU"/>
    <property type="match status" value="1"/>
</dbReference>
<dbReference type="PATRIC" id="fig|1300253.3.peg.2972"/>
<gene>
    <name evidence="3" type="ORF">I633_14245</name>
</gene>
<dbReference type="Gene3D" id="3.90.1010.10">
    <property type="match status" value="1"/>
</dbReference>
<feature type="domain" description="Fe-S metabolism associated" evidence="2">
    <location>
        <begin position="41"/>
        <end position="157"/>
    </location>
</feature>
<dbReference type="Proteomes" id="UP000014909">
    <property type="component" value="Chromosome"/>
</dbReference>
<dbReference type="KEGG" id="amh:I633_14245"/>
<dbReference type="HOGENOM" id="CLU_124502_1_0_6"/>
<reference evidence="3 4" key="1">
    <citation type="journal article" date="2013" name="Genome Biol. Evol.">
        <title>Genomic Diversity of "Deep Ecotype" Alteromonas macleodii Isolates: Evidence for Pan-Mediterranean Clonal Frames.</title>
        <authorList>
            <person name="Lopez-Perez M."/>
            <person name="Gonzaga A."/>
            <person name="Rodriguez-Valera F."/>
        </authorList>
    </citation>
    <scope>NUCLEOTIDE SEQUENCE [LARGE SCALE GENOMIC DNA]</scope>
    <source>
        <strain evidence="4">'English Channel 615'</strain>
    </source>
</reference>
<evidence type="ECO:0000259" key="2">
    <source>
        <dbReference type="Pfam" id="PF02657"/>
    </source>
</evidence>
<dbReference type="PANTHER" id="PTHR43597:SF5">
    <property type="entry name" value="SUFE-LIKE PROTEIN 2, CHLOROPLASTIC"/>
    <property type="match status" value="1"/>
</dbReference>
<evidence type="ECO:0000313" key="4">
    <source>
        <dbReference type="Proteomes" id="UP000014909"/>
    </source>
</evidence>
<dbReference type="BioCyc" id="AMAC1300253:G12YX-2293-MONOMER"/>
<dbReference type="InterPro" id="IPR003808">
    <property type="entry name" value="Fe-S_metab-assoc_dom"/>
</dbReference>
<comment type="similarity">
    <text evidence="1">Belongs to the SufE family.</text>
</comment>
<dbReference type="Pfam" id="PF02657">
    <property type="entry name" value="SufE"/>
    <property type="match status" value="1"/>
</dbReference>
<dbReference type="PANTHER" id="PTHR43597">
    <property type="entry name" value="SULFUR ACCEPTOR PROTEIN CSDE"/>
    <property type="match status" value="1"/>
</dbReference>